<accession>A0A226GM74</accession>
<sequence length="153" mass="17068">MNKKNLSLVLLFFCFLTGMVQAQQSDDKRMKIEITVKDGNKTVSALIRTATFSYSKPANADADGKDKYLTKNFYFALDFEKMNIPLLQAFTKNKNGIDGVITMIDTYGKNPARKLEFTKATLESFSDQLAADYASAYFTIGSDTLIIDGVNVQ</sequence>
<protein>
    <submittedName>
        <fullName evidence="2">Uncharacterized protein</fullName>
    </submittedName>
</protein>
<dbReference type="OrthoDB" id="706657at2"/>
<evidence type="ECO:0000313" key="3">
    <source>
        <dbReference type="Proteomes" id="UP000198345"/>
    </source>
</evidence>
<comment type="caution">
    <text evidence="2">The sequence shown here is derived from an EMBL/GenBank/DDBJ whole genome shotgun (WGS) entry which is preliminary data.</text>
</comment>
<keyword evidence="3" id="KW-1185">Reference proteome</keyword>
<gene>
    <name evidence="2" type="ORF">B0A66_22495</name>
</gene>
<name>A0A226GM74_9FLAO</name>
<organism evidence="2 3">
    <name type="scientific">Flavobacterium hercynium</name>
    <dbReference type="NCBI Taxonomy" id="387094"/>
    <lineage>
        <taxon>Bacteria</taxon>
        <taxon>Pseudomonadati</taxon>
        <taxon>Bacteroidota</taxon>
        <taxon>Flavobacteriia</taxon>
        <taxon>Flavobacteriales</taxon>
        <taxon>Flavobacteriaceae</taxon>
        <taxon>Flavobacterium</taxon>
    </lineage>
</organism>
<evidence type="ECO:0000313" key="2">
    <source>
        <dbReference type="EMBL" id="OXA83179.1"/>
    </source>
</evidence>
<dbReference type="AlphaFoldDB" id="A0A226GM74"/>
<keyword evidence="1" id="KW-0732">Signal</keyword>
<feature type="signal peptide" evidence="1">
    <location>
        <begin position="1"/>
        <end position="22"/>
    </location>
</feature>
<proteinExistence type="predicted"/>
<dbReference type="RefSeq" id="WP_089052081.1">
    <property type="nucleotide sequence ID" value="NZ_FXTV01000029.1"/>
</dbReference>
<feature type="chain" id="PRO_5012195152" evidence="1">
    <location>
        <begin position="23"/>
        <end position="153"/>
    </location>
</feature>
<evidence type="ECO:0000256" key="1">
    <source>
        <dbReference type="SAM" id="SignalP"/>
    </source>
</evidence>
<dbReference type="Proteomes" id="UP000198345">
    <property type="component" value="Unassembled WGS sequence"/>
</dbReference>
<reference evidence="2 3" key="1">
    <citation type="submission" date="2016-11" db="EMBL/GenBank/DDBJ databases">
        <title>Whole genomes of Flavobacteriaceae.</title>
        <authorList>
            <person name="Stine C."/>
            <person name="Li C."/>
            <person name="Tadesse D."/>
        </authorList>
    </citation>
    <scope>NUCLEOTIDE SEQUENCE [LARGE SCALE GENOMIC DNA]</scope>
    <source>
        <strain evidence="2 3">DSM 18292</strain>
    </source>
</reference>
<dbReference type="EMBL" id="MUGW01000089">
    <property type="protein sequence ID" value="OXA83179.1"/>
    <property type="molecule type" value="Genomic_DNA"/>
</dbReference>